<proteinExistence type="inferred from homology"/>
<protein>
    <submittedName>
        <fullName evidence="4">Nitrilase/cyanide hydratase and apolipoprotein N-acyltransferase</fullName>
    </submittedName>
</protein>
<comment type="caution">
    <text evidence="4">The sequence shown here is derived from an EMBL/GenBank/DDBJ whole genome shotgun (WGS) entry which is preliminary data.</text>
</comment>
<dbReference type="InterPro" id="IPR044149">
    <property type="entry name" value="Nitrilases_CHs"/>
</dbReference>
<feature type="domain" description="CN hydrolase" evidence="3">
    <location>
        <begin position="1"/>
        <end position="251"/>
    </location>
</feature>
<comment type="similarity">
    <text evidence="1">Belongs to the carbon-nitrogen hydrolase superfamily. Nitrilase family.</text>
</comment>
<dbReference type="GO" id="GO:0018822">
    <property type="term" value="F:nitrile hydratase activity"/>
    <property type="evidence" value="ECO:0007669"/>
    <property type="project" value="TreeGrafter"/>
</dbReference>
<evidence type="ECO:0000259" key="3">
    <source>
        <dbReference type="PROSITE" id="PS50263"/>
    </source>
</evidence>
<dbReference type="Proteomes" id="UP000005951">
    <property type="component" value="Unassembled WGS sequence"/>
</dbReference>
<gene>
    <name evidence="4" type="ORF">WSS_A29299</name>
</gene>
<evidence type="ECO:0000313" key="4">
    <source>
        <dbReference type="EMBL" id="EKT79066.1"/>
    </source>
</evidence>
<dbReference type="PROSITE" id="PS50263">
    <property type="entry name" value="CN_HYDROLASE"/>
    <property type="match status" value="1"/>
</dbReference>
<keyword evidence="4" id="KW-0012">Acyltransferase</keyword>
<dbReference type="Gene3D" id="3.60.110.10">
    <property type="entry name" value="Carbon-nitrogen hydrolase"/>
    <property type="match status" value="1"/>
</dbReference>
<dbReference type="PANTHER" id="PTHR46044">
    <property type="entry name" value="NITRILASE"/>
    <property type="match status" value="1"/>
</dbReference>
<dbReference type="GO" id="GO:0000257">
    <property type="term" value="F:nitrilase activity"/>
    <property type="evidence" value="ECO:0007669"/>
    <property type="project" value="TreeGrafter"/>
</dbReference>
<keyword evidence="4" id="KW-0808">Transferase</keyword>
<dbReference type="CDD" id="cd07564">
    <property type="entry name" value="nitrilases_CHs"/>
    <property type="match status" value="1"/>
</dbReference>
<dbReference type="SUPFAM" id="SSF56317">
    <property type="entry name" value="Carbon-nitrogen hydrolase"/>
    <property type="match status" value="1"/>
</dbReference>
<dbReference type="EMBL" id="AJYC02000090">
    <property type="protein sequence ID" value="EKT79066.1"/>
    <property type="molecule type" value="Genomic_DNA"/>
</dbReference>
<evidence type="ECO:0000256" key="1">
    <source>
        <dbReference type="ARBA" id="ARBA00008129"/>
    </source>
</evidence>
<dbReference type="AlphaFoldDB" id="K8XE03"/>
<organism evidence="4 5">
    <name type="scientific">Rhodococcus opacus M213</name>
    <dbReference type="NCBI Taxonomy" id="1129896"/>
    <lineage>
        <taxon>Bacteria</taxon>
        <taxon>Bacillati</taxon>
        <taxon>Actinomycetota</taxon>
        <taxon>Actinomycetes</taxon>
        <taxon>Mycobacteriales</taxon>
        <taxon>Nocardiaceae</taxon>
        <taxon>Rhodococcus</taxon>
    </lineage>
</organism>
<evidence type="ECO:0000256" key="2">
    <source>
        <dbReference type="SAM" id="MobiDB-lite"/>
    </source>
</evidence>
<dbReference type="InterPro" id="IPR036526">
    <property type="entry name" value="C-N_Hydrolase_sf"/>
</dbReference>
<dbReference type="Pfam" id="PF00795">
    <property type="entry name" value="CN_hydrolase"/>
    <property type="match status" value="1"/>
</dbReference>
<reference evidence="4 5" key="1">
    <citation type="journal article" date="2013" name="Genome Announc.">
        <title>Draft Genome Sequence of Rhodococcus opacus Strain M213 Shows a Diverse Catabolic Potential.</title>
        <authorList>
            <person name="Pathak A."/>
            <person name="Green S.J."/>
            <person name="Ogram A."/>
            <person name="Chauhan A."/>
        </authorList>
    </citation>
    <scope>NUCLEOTIDE SEQUENCE [LARGE SCALE GENOMIC DNA]</scope>
    <source>
        <strain evidence="4 5">M213</strain>
    </source>
</reference>
<sequence>MALVGEWAARASEAGAELAVFPEAFVGGYPKGSTFGGFVGGRTDAGREEFARYFSSAISVPGSETDQLGAVAARHRMHLVVGVIERDGGTLYCTVIFLGPDGTLLGKRRKLMPTGAERMVWGFGDGSTMSVYDTSIGRLGAVICWENLMPAARMAMYAQGIELYCAPTADGRESHHATMRHIAQEGRCFVLTANQVMRVADFPADHPTPSGDDRPDAVVSRGGSSIIGPLGQVLAGPVYDTETLLFADLRMADLAGAKYDFDVNGHYARPDVFRLEVNRSPQHAVIAEAAFAQNTEAASRDAAPTIPSRGGRDLPEA</sequence>
<dbReference type="InterPro" id="IPR003010">
    <property type="entry name" value="C-N_Hydrolase"/>
</dbReference>
<accession>K8XE03</accession>
<feature type="region of interest" description="Disordered" evidence="2">
    <location>
        <begin position="296"/>
        <end position="317"/>
    </location>
</feature>
<evidence type="ECO:0000313" key="5">
    <source>
        <dbReference type="Proteomes" id="UP000005951"/>
    </source>
</evidence>
<dbReference type="GO" id="GO:0051410">
    <property type="term" value="P:detoxification of nitrogen compound"/>
    <property type="evidence" value="ECO:0007669"/>
    <property type="project" value="TreeGrafter"/>
</dbReference>
<dbReference type="GO" id="GO:0016746">
    <property type="term" value="F:acyltransferase activity"/>
    <property type="evidence" value="ECO:0007669"/>
    <property type="project" value="UniProtKB-KW"/>
</dbReference>
<keyword evidence="4" id="KW-0449">Lipoprotein</keyword>
<name>K8XE03_RHOOP</name>
<dbReference type="PANTHER" id="PTHR46044:SF1">
    <property type="entry name" value="CN HYDROLASE DOMAIN-CONTAINING PROTEIN"/>
    <property type="match status" value="1"/>
</dbReference>